<dbReference type="Pfam" id="PF02563">
    <property type="entry name" value="Poly_export"/>
    <property type="match status" value="1"/>
</dbReference>
<evidence type="ECO:0000313" key="5">
    <source>
        <dbReference type="EMBL" id="RDE08960.1"/>
    </source>
</evidence>
<dbReference type="Gene3D" id="3.30.1950.10">
    <property type="entry name" value="wza like domain"/>
    <property type="match status" value="1"/>
</dbReference>
<reference evidence="6" key="1">
    <citation type="submission" date="2018-07" db="EMBL/GenBank/DDBJ databases">
        <authorList>
            <person name="Liu B.-T."/>
            <person name="Du Z."/>
        </authorList>
    </citation>
    <scope>NUCLEOTIDE SEQUENCE [LARGE SCALE GENOMIC DNA]</scope>
    <source>
        <strain evidence="6">XYN52</strain>
    </source>
</reference>
<dbReference type="Proteomes" id="UP000253759">
    <property type="component" value="Unassembled WGS sequence"/>
</dbReference>
<evidence type="ECO:0000259" key="3">
    <source>
        <dbReference type="Pfam" id="PF02563"/>
    </source>
</evidence>
<dbReference type="PANTHER" id="PTHR33619">
    <property type="entry name" value="POLYSACCHARIDE EXPORT PROTEIN GFCE-RELATED"/>
    <property type="match status" value="1"/>
</dbReference>
<dbReference type="AlphaFoldDB" id="A0A369W6J1"/>
<feature type="chain" id="PRO_5016884174" evidence="2">
    <location>
        <begin position="29"/>
        <end position="192"/>
    </location>
</feature>
<evidence type="ECO:0000313" key="6">
    <source>
        <dbReference type="Proteomes" id="UP000253759"/>
    </source>
</evidence>
<evidence type="ECO:0000259" key="4">
    <source>
        <dbReference type="Pfam" id="PF10531"/>
    </source>
</evidence>
<dbReference type="Pfam" id="PF10531">
    <property type="entry name" value="SLBB"/>
    <property type="match status" value="1"/>
</dbReference>
<keyword evidence="6" id="KW-1185">Reference proteome</keyword>
<name>A0A369W6J1_9HYPH</name>
<evidence type="ECO:0000256" key="2">
    <source>
        <dbReference type="SAM" id="SignalP"/>
    </source>
</evidence>
<dbReference type="EMBL" id="QQNH01000009">
    <property type="protein sequence ID" value="RDE08960.1"/>
    <property type="molecule type" value="Genomic_DNA"/>
</dbReference>
<organism evidence="5 6">
    <name type="scientific">Pelagibacterium lacus</name>
    <dbReference type="NCBI Taxonomy" id="2282655"/>
    <lineage>
        <taxon>Bacteria</taxon>
        <taxon>Pseudomonadati</taxon>
        <taxon>Pseudomonadota</taxon>
        <taxon>Alphaproteobacteria</taxon>
        <taxon>Hyphomicrobiales</taxon>
        <taxon>Devosiaceae</taxon>
        <taxon>Pelagibacterium</taxon>
    </lineage>
</organism>
<gene>
    <name evidence="5" type="ORF">DVH29_08360</name>
</gene>
<dbReference type="InterPro" id="IPR003715">
    <property type="entry name" value="Poly_export_N"/>
</dbReference>
<feature type="signal peptide" evidence="2">
    <location>
        <begin position="1"/>
        <end position="28"/>
    </location>
</feature>
<sequence>MDGLNLGSAMRLLRSVLLLLPLVMGACAHGSSATYLVEQAGPYRLDSGDVLRVSVYGDESLTNTYRIDDAGNLAMPLIGSVPARGSTTQDLTGRIASKLAAGYLRSPNVAVEVAEYRPFFIQGAVGSSGQFAYVYGMTARAAISAAGGFTETASRDTVTIYRRQGNEMVKGNVGLDFPILPGDTIVVSERWF</sequence>
<comment type="caution">
    <text evidence="5">The sequence shown here is derived from an EMBL/GenBank/DDBJ whole genome shotgun (WGS) entry which is preliminary data.</text>
</comment>
<dbReference type="PANTHER" id="PTHR33619:SF3">
    <property type="entry name" value="POLYSACCHARIDE EXPORT PROTEIN GFCE-RELATED"/>
    <property type="match status" value="1"/>
</dbReference>
<evidence type="ECO:0000256" key="1">
    <source>
        <dbReference type="ARBA" id="ARBA00022729"/>
    </source>
</evidence>
<accession>A0A369W6J1</accession>
<dbReference type="GO" id="GO:0015159">
    <property type="term" value="F:polysaccharide transmembrane transporter activity"/>
    <property type="evidence" value="ECO:0007669"/>
    <property type="project" value="InterPro"/>
</dbReference>
<dbReference type="InterPro" id="IPR049712">
    <property type="entry name" value="Poly_export"/>
</dbReference>
<protein>
    <submittedName>
        <fullName evidence="5">Polysaccharide export protein</fullName>
    </submittedName>
</protein>
<feature type="domain" description="Soluble ligand binding" evidence="4">
    <location>
        <begin position="120"/>
        <end position="168"/>
    </location>
</feature>
<proteinExistence type="predicted"/>
<dbReference type="InterPro" id="IPR019554">
    <property type="entry name" value="Soluble_ligand-bd"/>
</dbReference>
<feature type="domain" description="Polysaccharide export protein N-terminal" evidence="3">
    <location>
        <begin position="39"/>
        <end position="113"/>
    </location>
</feature>
<keyword evidence="1 2" id="KW-0732">Signal</keyword>